<proteinExistence type="predicted"/>
<evidence type="ECO:0000313" key="1">
    <source>
        <dbReference type="EMBL" id="KZD23887.1"/>
    </source>
</evidence>
<evidence type="ECO:0000313" key="2">
    <source>
        <dbReference type="Proteomes" id="UP000076574"/>
    </source>
</evidence>
<accession>A0A163ZUS6</accession>
<dbReference type="EMBL" id="LVYV01000007">
    <property type="protein sequence ID" value="KZD23887.1"/>
    <property type="molecule type" value="Genomic_DNA"/>
</dbReference>
<protein>
    <submittedName>
        <fullName evidence="1">Uncharacterized protein</fullName>
    </submittedName>
</protein>
<dbReference type="AlphaFoldDB" id="A0A163ZUS6"/>
<organism evidence="1 2">
    <name type="scientific">Tardiphaga robiniae</name>
    <dbReference type="NCBI Taxonomy" id="943830"/>
    <lineage>
        <taxon>Bacteria</taxon>
        <taxon>Pseudomonadati</taxon>
        <taxon>Pseudomonadota</taxon>
        <taxon>Alphaproteobacteria</taxon>
        <taxon>Hyphomicrobiales</taxon>
        <taxon>Nitrobacteraceae</taxon>
        <taxon>Tardiphaga</taxon>
    </lineage>
</organism>
<keyword evidence="2" id="KW-1185">Reference proteome</keyword>
<dbReference type="OrthoDB" id="8265431at2"/>
<dbReference type="Proteomes" id="UP000076574">
    <property type="component" value="Unassembled WGS sequence"/>
</dbReference>
<dbReference type="RefSeq" id="WP_068731736.1">
    <property type="nucleotide sequence ID" value="NZ_LVYV01000007.1"/>
</dbReference>
<sequence length="85" mass="9342">MAIVFSDSDLEATDTPAASRRGDVFTIHATRNDQSMVTHRIIPDVAVAQARTLNDAGWRVSISGLGGRRFSPSEFHQLLTFKRIG</sequence>
<gene>
    <name evidence="1" type="ORF">A4A58_25130</name>
</gene>
<name>A0A163ZUS6_9BRAD</name>
<dbReference type="STRING" id="943830.A4A58_25130"/>
<reference evidence="1 2" key="1">
    <citation type="submission" date="2016-03" db="EMBL/GenBank/DDBJ databases">
        <title>Microsymbionts genomes from the relict species Vavilovia formosa (Stev.) Fed.</title>
        <authorList>
            <person name="Kopat V."/>
            <person name="Chirak E."/>
            <person name="Kimeklis A."/>
            <person name="Andronov E."/>
        </authorList>
    </citation>
    <scope>NUCLEOTIDE SEQUENCE [LARGE SCALE GENOMIC DNA]</scope>
    <source>
        <strain evidence="1 2">Vaf07</strain>
    </source>
</reference>
<comment type="caution">
    <text evidence="1">The sequence shown here is derived from an EMBL/GenBank/DDBJ whole genome shotgun (WGS) entry which is preliminary data.</text>
</comment>